<dbReference type="SFLD" id="SFLDS00003">
    <property type="entry name" value="Haloacid_Dehalogenase"/>
    <property type="match status" value="1"/>
</dbReference>
<sequence>MMYNVVFIDLDDTLFDFPKAERNALDKSIRYFGYKGDFDRIRRRYKVINDKLWEDLEKGLTTTAKLKLDRFVKLIEECNLDYDPQEFCNKYTEFLGQGFYLIEGAEQLCKYLKSKGYKVVIVTNGIKSVQHSRLEGSGIKDYIDDIVISEEVGVSKPDPKIFDIAMDKLGHSSKEDIIMIGDSLTSDMRGAVNAGIDACWLNMKNKQNNMDFTTKYEVHSLKEIQNLL</sequence>
<dbReference type="EMBL" id="VULX01000011">
    <property type="protein sequence ID" value="MSR91502.1"/>
    <property type="molecule type" value="Genomic_DNA"/>
</dbReference>
<keyword evidence="2" id="KW-1185">Reference proteome</keyword>
<organism evidence="1 2">
    <name type="scientific">Inconstantimicrobium porci</name>
    <dbReference type="NCBI Taxonomy" id="2652291"/>
    <lineage>
        <taxon>Bacteria</taxon>
        <taxon>Bacillati</taxon>
        <taxon>Bacillota</taxon>
        <taxon>Clostridia</taxon>
        <taxon>Eubacteriales</taxon>
        <taxon>Clostridiaceae</taxon>
        <taxon>Inconstantimicrobium</taxon>
    </lineage>
</organism>
<dbReference type="Gene3D" id="3.40.50.1000">
    <property type="entry name" value="HAD superfamily/HAD-like"/>
    <property type="match status" value="1"/>
</dbReference>
<dbReference type="Proteomes" id="UP000460287">
    <property type="component" value="Unassembled WGS sequence"/>
</dbReference>
<protein>
    <submittedName>
        <fullName evidence="1">Noncanonical pyrimidine nucleotidase, YjjG family</fullName>
    </submittedName>
</protein>
<accession>A0A7X2T1D2</accession>
<name>A0A7X2T1D2_9CLOT</name>
<dbReference type="SFLD" id="SFLDG01135">
    <property type="entry name" value="C1.5.6:_HAD__Beta-PGM__Phospha"/>
    <property type="match status" value="1"/>
</dbReference>
<dbReference type="AlphaFoldDB" id="A0A7X2T1D2"/>
<dbReference type="SUPFAM" id="SSF56784">
    <property type="entry name" value="HAD-like"/>
    <property type="match status" value="1"/>
</dbReference>
<dbReference type="InterPro" id="IPR036412">
    <property type="entry name" value="HAD-like_sf"/>
</dbReference>
<proteinExistence type="predicted"/>
<dbReference type="Pfam" id="PF00702">
    <property type="entry name" value="Hydrolase"/>
    <property type="match status" value="1"/>
</dbReference>
<evidence type="ECO:0000313" key="1">
    <source>
        <dbReference type="EMBL" id="MSR91502.1"/>
    </source>
</evidence>
<dbReference type="PANTHER" id="PTHR47478:SF1">
    <property type="entry name" value="PYRIMIDINE 5'-NUCLEOTIDASE YJJG"/>
    <property type="match status" value="1"/>
</dbReference>
<dbReference type="GO" id="GO:0008253">
    <property type="term" value="F:5'-nucleotidase activity"/>
    <property type="evidence" value="ECO:0007669"/>
    <property type="project" value="InterPro"/>
</dbReference>
<dbReference type="InterPro" id="IPR011951">
    <property type="entry name" value="HAD-SF_hydro_IA_YjjG/PynA"/>
</dbReference>
<dbReference type="InterPro" id="IPR023214">
    <property type="entry name" value="HAD_sf"/>
</dbReference>
<evidence type="ECO:0000313" key="2">
    <source>
        <dbReference type="Proteomes" id="UP000460287"/>
    </source>
</evidence>
<dbReference type="InterPro" id="IPR023198">
    <property type="entry name" value="PGP-like_dom2"/>
</dbReference>
<dbReference type="CDD" id="cd04305">
    <property type="entry name" value="HAD_Neu5Ac-Pase_like"/>
    <property type="match status" value="1"/>
</dbReference>
<dbReference type="SFLD" id="SFLDG01129">
    <property type="entry name" value="C1.5:_HAD__Beta-PGM__Phosphata"/>
    <property type="match status" value="1"/>
</dbReference>
<dbReference type="InterPro" id="IPR006439">
    <property type="entry name" value="HAD-SF_hydro_IA"/>
</dbReference>
<comment type="caution">
    <text evidence="1">The sequence shown here is derived from an EMBL/GenBank/DDBJ whole genome shotgun (WGS) entry which is preliminary data.</text>
</comment>
<dbReference type="NCBIfam" id="TIGR02254">
    <property type="entry name" value="YjjG_YfnB"/>
    <property type="match status" value="1"/>
</dbReference>
<dbReference type="Gene3D" id="1.10.150.240">
    <property type="entry name" value="Putative phosphatase, domain 2"/>
    <property type="match status" value="1"/>
</dbReference>
<reference evidence="1 2" key="1">
    <citation type="submission" date="2019-08" db="EMBL/GenBank/DDBJ databases">
        <title>In-depth cultivation of the pig gut microbiome towards novel bacterial diversity and tailored functional studies.</title>
        <authorList>
            <person name="Wylensek D."/>
            <person name="Hitch T.C.A."/>
            <person name="Clavel T."/>
        </authorList>
    </citation>
    <scope>NUCLEOTIDE SEQUENCE [LARGE SCALE GENOMIC DNA]</scope>
    <source>
        <strain evidence="1 2">WCA-383-APC-5B</strain>
    </source>
</reference>
<dbReference type="NCBIfam" id="TIGR01549">
    <property type="entry name" value="HAD-SF-IA-v1"/>
    <property type="match status" value="1"/>
</dbReference>
<dbReference type="PANTHER" id="PTHR47478">
    <property type="match status" value="1"/>
</dbReference>
<dbReference type="InterPro" id="IPR052550">
    <property type="entry name" value="Pyrimidine_5'-ntase_YjjG"/>
</dbReference>
<gene>
    <name evidence="1" type="ORF">FYJ33_08785</name>
</gene>